<comment type="caution">
    <text evidence="1">The sequence shown here is derived from an EMBL/GenBank/DDBJ whole genome shotgun (WGS) entry which is preliminary data.</text>
</comment>
<dbReference type="Proteomes" id="UP000231503">
    <property type="component" value="Unassembled WGS sequence"/>
</dbReference>
<proteinExistence type="predicted"/>
<accession>A0A2H0TE79</accession>
<sequence>MKGLTKGLVVVVLLVVGFAMIHSSRSPKSSLGSVSDPDLIQRRYAVPHPDSFTECQRVPFLVERPGVIYKYECNEGEYLKDPRSDEVLAMTWYERGGWYSALRTGEDSFYVGGRGERLYYYPSEELVSSDTEIVMVHVSISFCKKEGPCHHEVSIDFPIYE</sequence>
<name>A0A2H0TE79_9BACT</name>
<organism evidence="1 2">
    <name type="scientific">Candidatus Niyogibacteria bacterium CG10_big_fil_rev_8_21_14_0_10_46_36</name>
    <dbReference type="NCBI Taxonomy" id="1974726"/>
    <lineage>
        <taxon>Bacteria</taxon>
        <taxon>Candidatus Niyogiibacteriota</taxon>
    </lineage>
</organism>
<dbReference type="EMBL" id="PFCO01000001">
    <property type="protein sequence ID" value="PIR69857.1"/>
    <property type="molecule type" value="Genomic_DNA"/>
</dbReference>
<protein>
    <submittedName>
        <fullName evidence="1">Uncharacterized protein</fullName>
    </submittedName>
</protein>
<reference evidence="2" key="1">
    <citation type="submission" date="2017-09" db="EMBL/GenBank/DDBJ databases">
        <title>Depth-based differentiation of microbial function through sediment-hosted aquifers and enrichment of novel symbionts in the deep terrestrial subsurface.</title>
        <authorList>
            <person name="Probst A.J."/>
            <person name="Ladd B."/>
            <person name="Jarett J.K."/>
            <person name="Geller-Mcgrath D.E."/>
            <person name="Sieber C.M.K."/>
            <person name="Emerson J.B."/>
            <person name="Anantharaman K."/>
            <person name="Thomas B.C."/>
            <person name="Malmstrom R."/>
            <person name="Stieglmeier M."/>
            <person name="Klingl A."/>
            <person name="Woyke T."/>
            <person name="Ryan C.M."/>
            <person name="Banfield J.F."/>
        </authorList>
    </citation>
    <scope>NUCLEOTIDE SEQUENCE [LARGE SCALE GENOMIC DNA]</scope>
</reference>
<evidence type="ECO:0000313" key="2">
    <source>
        <dbReference type="Proteomes" id="UP000231503"/>
    </source>
</evidence>
<dbReference type="AlphaFoldDB" id="A0A2H0TE79"/>
<evidence type="ECO:0000313" key="1">
    <source>
        <dbReference type="EMBL" id="PIR69857.1"/>
    </source>
</evidence>
<gene>
    <name evidence="1" type="ORF">COU47_00250</name>
</gene>